<feature type="region of interest" description="Disordered" evidence="1">
    <location>
        <begin position="23"/>
        <end position="45"/>
    </location>
</feature>
<evidence type="ECO:0000313" key="3">
    <source>
        <dbReference type="EMBL" id="KAJ3835616.1"/>
    </source>
</evidence>
<comment type="caution">
    <text evidence="3">The sequence shown here is derived from an EMBL/GenBank/DDBJ whole genome shotgun (WGS) entry which is preliminary data.</text>
</comment>
<sequence length="211" mass="23941">MRLDTTLLSIVLGVMPIMCVPVDHTPSQSPSQSPPQSPVNQGYRLKTPEPTLQARILGKFGHQRRPGIDVPLRLRKGVEHVLQEWQPGIQNPSVEFQNSLYKPVEDNQEIEIAFWGAPVEKVGCSYESCNCVMKIWRVANRPNDPVDTGSNIQPNTQLTDIQPDSHWEHQCRWVTIHQPSFQRATSPETHGYMIKELVFETELSIIKLDNG</sequence>
<organism evidence="3 4">
    <name type="scientific">Lentinula raphanica</name>
    <dbReference type="NCBI Taxonomy" id="153919"/>
    <lineage>
        <taxon>Eukaryota</taxon>
        <taxon>Fungi</taxon>
        <taxon>Dikarya</taxon>
        <taxon>Basidiomycota</taxon>
        <taxon>Agaricomycotina</taxon>
        <taxon>Agaricomycetes</taxon>
        <taxon>Agaricomycetidae</taxon>
        <taxon>Agaricales</taxon>
        <taxon>Marasmiineae</taxon>
        <taxon>Omphalotaceae</taxon>
        <taxon>Lentinula</taxon>
    </lineage>
</organism>
<name>A0AA38P3N4_9AGAR</name>
<gene>
    <name evidence="3" type="ORF">F5878DRAFT_727383</name>
</gene>
<protein>
    <submittedName>
        <fullName evidence="3">Uncharacterized protein</fullName>
    </submittedName>
</protein>
<feature type="chain" id="PRO_5041248483" evidence="2">
    <location>
        <begin position="20"/>
        <end position="211"/>
    </location>
</feature>
<evidence type="ECO:0000256" key="1">
    <source>
        <dbReference type="SAM" id="MobiDB-lite"/>
    </source>
</evidence>
<keyword evidence="4" id="KW-1185">Reference proteome</keyword>
<dbReference type="AlphaFoldDB" id="A0AA38P3N4"/>
<dbReference type="EMBL" id="MU806393">
    <property type="protein sequence ID" value="KAJ3835616.1"/>
    <property type="molecule type" value="Genomic_DNA"/>
</dbReference>
<proteinExistence type="predicted"/>
<feature type="signal peptide" evidence="2">
    <location>
        <begin position="1"/>
        <end position="19"/>
    </location>
</feature>
<keyword evidence="2" id="KW-0732">Signal</keyword>
<accession>A0AA38P3N4</accession>
<evidence type="ECO:0000313" key="4">
    <source>
        <dbReference type="Proteomes" id="UP001163846"/>
    </source>
</evidence>
<dbReference type="Proteomes" id="UP001163846">
    <property type="component" value="Unassembled WGS sequence"/>
</dbReference>
<reference evidence="3" key="1">
    <citation type="submission" date="2022-08" db="EMBL/GenBank/DDBJ databases">
        <authorList>
            <consortium name="DOE Joint Genome Institute"/>
            <person name="Min B."/>
            <person name="Riley R."/>
            <person name="Sierra-Patev S."/>
            <person name="Naranjo-Ortiz M."/>
            <person name="Looney B."/>
            <person name="Konkel Z."/>
            <person name="Slot J.C."/>
            <person name="Sakamoto Y."/>
            <person name="Steenwyk J.L."/>
            <person name="Rokas A."/>
            <person name="Carro J."/>
            <person name="Camarero S."/>
            <person name="Ferreira P."/>
            <person name="Molpeceres G."/>
            <person name="Ruiz-Duenas F.J."/>
            <person name="Serrano A."/>
            <person name="Henrissat B."/>
            <person name="Drula E."/>
            <person name="Hughes K.W."/>
            <person name="Mata J.L."/>
            <person name="Ishikawa N.K."/>
            <person name="Vargas-Isla R."/>
            <person name="Ushijima S."/>
            <person name="Smith C.A."/>
            <person name="Ahrendt S."/>
            <person name="Andreopoulos W."/>
            <person name="He G."/>
            <person name="Labutti K."/>
            <person name="Lipzen A."/>
            <person name="Ng V."/>
            <person name="Sandor L."/>
            <person name="Barry K."/>
            <person name="Martinez A.T."/>
            <person name="Xiao Y."/>
            <person name="Gibbons J.G."/>
            <person name="Terashima K."/>
            <person name="Hibbett D.S."/>
            <person name="Grigoriev I.V."/>
        </authorList>
    </citation>
    <scope>NUCLEOTIDE SEQUENCE</scope>
    <source>
        <strain evidence="3">TFB9207</strain>
    </source>
</reference>
<evidence type="ECO:0000256" key="2">
    <source>
        <dbReference type="SAM" id="SignalP"/>
    </source>
</evidence>